<dbReference type="GO" id="GO:0000977">
    <property type="term" value="F:RNA polymerase II transcription regulatory region sequence-specific DNA binding"/>
    <property type="evidence" value="ECO:0007669"/>
    <property type="project" value="TreeGrafter"/>
</dbReference>
<sequence length="519" mass="57429">MPTTEHEIAILQHVTHRAHDMLGFLSPAREYSAPLAVPSKPTEYSLPDPEPISAHLISRGLPSAVSMIISQMYLQRAKSLKDGYEAQLRSTVEVWMQHGHHYIKDPRAQIAAIQLAFRHRYTTKLQQWVESCIVRFQEVVISKSVPQEERNAREKGSFKQAALPTLERAYGDNPYPSRTEKERLAQITGMEYRQINVWFQNRRNRSKKGYPKAYKRYHFRHMAGMHDTTTCPLQSPGAKAGSEAPFYHDYDPAPTVSFSACGVTARDLTSQRPAHAYPAPFPPICHYDPFPLHDSNRRFITTWSRRSSPSQARAALPNDAIDTVVSLFAKMSLNDESHLPPSSEPLGPSDLRGFTVIPMKAPLPALIRSTASSAPQVVANRMNSLSGSCSQPSQFVHGRHVSRLALGLSVQNPSNSRCPKFAIPSFVTPHQTRDFHSASPPPKVHPPRSTSVSSTSSSSSASTTSSDGHDSLPSTPEALLLEIPITKLPGDPTLSSPLFGLYVTRFSSDELVAATARDL</sequence>
<feature type="region of interest" description="Disordered" evidence="7">
    <location>
        <begin position="432"/>
        <end position="475"/>
    </location>
</feature>
<feature type="compositionally biased region" description="Low complexity" evidence="7">
    <location>
        <begin position="449"/>
        <end position="466"/>
    </location>
</feature>
<comment type="subcellular location">
    <subcellularLocation>
        <location evidence="1 5 6">Nucleus</location>
    </subcellularLocation>
</comment>
<dbReference type="EMBL" id="HQ188439">
    <property type="protein sequence ID" value="ADN97175.1"/>
    <property type="molecule type" value="Genomic_DNA"/>
</dbReference>
<dbReference type="PANTHER" id="PTHR24208">
    <property type="entry name" value="LIM/HOMEOBOX PROTEIN LHX"/>
    <property type="match status" value="1"/>
</dbReference>
<feature type="DNA-binding region" description="Homeobox" evidence="5">
    <location>
        <begin position="151"/>
        <end position="210"/>
    </location>
</feature>
<name>E7DAH1_PHACH</name>
<dbReference type="Pfam" id="PF00046">
    <property type="entry name" value="Homeodomain"/>
    <property type="match status" value="1"/>
</dbReference>
<evidence type="ECO:0000256" key="6">
    <source>
        <dbReference type="RuleBase" id="RU000682"/>
    </source>
</evidence>
<dbReference type="CDD" id="cd00086">
    <property type="entry name" value="homeodomain"/>
    <property type="match status" value="1"/>
</dbReference>
<feature type="domain" description="Homeobox" evidence="8">
    <location>
        <begin position="149"/>
        <end position="209"/>
    </location>
</feature>
<dbReference type="GO" id="GO:0000981">
    <property type="term" value="F:DNA-binding transcription factor activity, RNA polymerase II-specific"/>
    <property type="evidence" value="ECO:0007669"/>
    <property type="project" value="InterPro"/>
</dbReference>
<evidence type="ECO:0000256" key="2">
    <source>
        <dbReference type="ARBA" id="ARBA00023125"/>
    </source>
</evidence>
<dbReference type="AlphaFoldDB" id="E7DAH1"/>
<dbReference type="VEuPathDB" id="FungiDB:AGR57_12118"/>
<keyword evidence="4 5" id="KW-0539">Nucleus</keyword>
<evidence type="ECO:0000313" key="9">
    <source>
        <dbReference type="EMBL" id="ADN97175.1"/>
    </source>
</evidence>
<evidence type="ECO:0000256" key="7">
    <source>
        <dbReference type="SAM" id="MobiDB-lite"/>
    </source>
</evidence>
<dbReference type="GO" id="GO:0005634">
    <property type="term" value="C:nucleus"/>
    <property type="evidence" value="ECO:0007669"/>
    <property type="project" value="UniProtKB-SubCell"/>
</dbReference>
<dbReference type="PANTHER" id="PTHR24208:SF166">
    <property type="entry name" value="LIM HOMEOBOX TRANSCRIPTION FACTOR 1 ALPHA, ISOFORM B"/>
    <property type="match status" value="1"/>
</dbReference>
<protein>
    <submittedName>
        <fullName evidence="9">A2 mating-type protein</fullName>
    </submittedName>
</protein>
<evidence type="ECO:0000256" key="4">
    <source>
        <dbReference type="ARBA" id="ARBA00023242"/>
    </source>
</evidence>
<accession>E7DAH1</accession>
<dbReference type="PROSITE" id="PS00027">
    <property type="entry name" value="HOMEOBOX_1"/>
    <property type="match status" value="1"/>
</dbReference>
<evidence type="ECO:0000259" key="8">
    <source>
        <dbReference type="PROSITE" id="PS50071"/>
    </source>
</evidence>
<evidence type="ECO:0000256" key="1">
    <source>
        <dbReference type="ARBA" id="ARBA00004123"/>
    </source>
</evidence>
<dbReference type="InterPro" id="IPR017970">
    <property type="entry name" value="Homeobox_CS"/>
</dbReference>
<dbReference type="InterPro" id="IPR050453">
    <property type="entry name" value="LIM_Homeobox_TF"/>
</dbReference>
<evidence type="ECO:0000256" key="3">
    <source>
        <dbReference type="ARBA" id="ARBA00023155"/>
    </source>
</evidence>
<keyword evidence="3 5" id="KW-0371">Homeobox</keyword>
<reference evidence="9" key="1">
    <citation type="journal article" date="2011" name="Eukaryot. Cell">
        <title>A single mating-type locus composed of homeodomain genes promotes nuclear migration and heterokaryosis in the white-rot fungus Phanerochaete chrysosporium.</title>
        <authorList>
            <person name="James T.Y."/>
            <person name="Lee M."/>
            <person name="van Diepen L.T."/>
        </authorList>
    </citation>
    <scope>NUCLEOTIDE SEQUENCE</scope>
    <source>
        <strain evidence="9">ME-OC-11_c2</strain>
    </source>
</reference>
<dbReference type="InterPro" id="IPR001356">
    <property type="entry name" value="HD"/>
</dbReference>
<dbReference type="SMART" id="SM00389">
    <property type="entry name" value="HOX"/>
    <property type="match status" value="1"/>
</dbReference>
<keyword evidence="2 5" id="KW-0238">DNA-binding</keyword>
<dbReference type="SUPFAM" id="SSF46689">
    <property type="entry name" value="Homeodomain-like"/>
    <property type="match status" value="1"/>
</dbReference>
<evidence type="ECO:0000256" key="5">
    <source>
        <dbReference type="PROSITE-ProRule" id="PRU00108"/>
    </source>
</evidence>
<dbReference type="Gene3D" id="1.10.10.60">
    <property type="entry name" value="Homeodomain-like"/>
    <property type="match status" value="1"/>
</dbReference>
<dbReference type="InterPro" id="IPR009057">
    <property type="entry name" value="Homeodomain-like_sf"/>
</dbReference>
<organism evidence="9">
    <name type="scientific">Phanerodontia chrysosporium</name>
    <name type="common">White-rot fungus</name>
    <name type="synonym">Sporotrichum pruinosum</name>
    <dbReference type="NCBI Taxonomy" id="2822231"/>
    <lineage>
        <taxon>Eukaryota</taxon>
        <taxon>Fungi</taxon>
        <taxon>Dikarya</taxon>
        <taxon>Basidiomycota</taxon>
        <taxon>Agaricomycotina</taxon>
        <taxon>Agaricomycetes</taxon>
        <taxon>Polyporales</taxon>
        <taxon>Phanerochaetaceae</taxon>
        <taxon>Phanerodontia</taxon>
    </lineage>
</organism>
<dbReference type="PROSITE" id="PS50071">
    <property type="entry name" value="HOMEOBOX_2"/>
    <property type="match status" value="1"/>
</dbReference>
<proteinExistence type="predicted"/>